<dbReference type="InterPro" id="IPR011356">
    <property type="entry name" value="Leucine_aapep/pepB"/>
</dbReference>
<dbReference type="GO" id="GO:0005737">
    <property type="term" value="C:cytoplasm"/>
    <property type="evidence" value="ECO:0007669"/>
    <property type="project" value="InterPro"/>
</dbReference>
<keyword evidence="4 7" id="KW-0378">Hydrolase</keyword>
<dbReference type="EMBL" id="JACIIV010000007">
    <property type="protein sequence ID" value="MBB6226931.1"/>
    <property type="molecule type" value="Genomic_DNA"/>
</dbReference>
<dbReference type="PRINTS" id="PR00481">
    <property type="entry name" value="LAMNOPPTDASE"/>
</dbReference>
<dbReference type="GO" id="GO:0030145">
    <property type="term" value="F:manganese ion binding"/>
    <property type="evidence" value="ECO:0007669"/>
    <property type="project" value="InterPro"/>
</dbReference>
<comment type="similarity">
    <text evidence="1">Belongs to the peptidase M17 family.</text>
</comment>
<accession>A0A841L5Z4</accession>
<protein>
    <submittedName>
        <fullName evidence="7">Leucyl aminopeptidase</fullName>
        <ecNumber evidence="7">3.4.11.1</ecNumber>
    </submittedName>
</protein>
<evidence type="ECO:0000256" key="1">
    <source>
        <dbReference type="ARBA" id="ARBA00009528"/>
    </source>
</evidence>
<dbReference type="InterPro" id="IPR000819">
    <property type="entry name" value="Peptidase_M17_C"/>
</dbReference>
<evidence type="ECO:0000256" key="2">
    <source>
        <dbReference type="ARBA" id="ARBA00022438"/>
    </source>
</evidence>
<dbReference type="InterPro" id="IPR048816">
    <property type="entry name" value="Peptidase_M17_N_1"/>
</dbReference>
<evidence type="ECO:0000259" key="6">
    <source>
        <dbReference type="PROSITE" id="PS00631"/>
    </source>
</evidence>
<evidence type="ECO:0000313" key="8">
    <source>
        <dbReference type="Proteomes" id="UP000538147"/>
    </source>
</evidence>
<evidence type="ECO:0000313" key="7">
    <source>
        <dbReference type="EMBL" id="MBB6226931.1"/>
    </source>
</evidence>
<evidence type="ECO:0000256" key="4">
    <source>
        <dbReference type="ARBA" id="ARBA00022801"/>
    </source>
</evidence>
<dbReference type="InterPro" id="IPR043472">
    <property type="entry name" value="Macro_dom-like"/>
</dbReference>
<evidence type="ECO:0000256" key="5">
    <source>
        <dbReference type="ARBA" id="ARBA00023211"/>
    </source>
</evidence>
<keyword evidence="3" id="KW-0645">Protease</keyword>
<dbReference type="GO" id="GO:0006508">
    <property type="term" value="P:proteolysis"/>
    <property type="evidence" value="ECO:0007669"/>
    <property type="project" value="UniProtKB-KW"/>
</dbReference>
<comment type="caution">
    <text evidence="7">The sequence shown here is derived from an EMBL/GenBank/DDBJ whole genome shotgun (WGS) entry which is preliminary data.</text>
</comment>
<dbReference type="RefSeq" id="WP_184196572.1">
    <property type="nucleotide sequence ID" value="NZ_JACIIV010000007.1"/>
</dbReference>
<keyword evidence="5" id="KW-0464">Manganese</keyword>
<dbReference type="EC" id="3.4.11.1" evidence="7"/>
<dbReference type="PROSITE" id="PS00631">
    <property type="entry name" value="CYTOSOL_AP"/>
    <property type="match status" value="1"/>
</dbReference>
<evidence type="ECO:0000256" key="3">
    <source>
        <dbReference type="ARBA" id="ARBA00022670"/>
    </source>
</evidence>
<dbReference type="GO" id="GO:0070006">
    <property type="term" value="F:metalloaminopeptidase activity"/>
    <property type="evidence" value="ECO:0007669"/>
    <property type="project" value="InterPro"/>
</dbReference>
<name>A0A841L5Z4_9SPHN</name>
<reference evidence="7 8" key="1">
    <citation type="submission" date="2020-08" db="EMBL/GenBank/DDBJ databases">
        <title>Genomic Encyclopedia of Type Strains, Phase IV (KMG-IV): sequencing the most valuable type-strain genomes for metagenomic binning, comparative biology and taxonomic classification.</title>
        <authorList>
            <person name="Goeker M."/>
        </authorList>
    </citation>
    <scope>NUCLEOTIDE SEQUENCE [LARGE SCALE GENOMIC DNA]</scope>
    <source>
        <strain evidence="7 8">DSM 102189</strain>
    </source>
</reference>
<dbReference type="Gene3D" id="3.40.630.10">
    <property type="entry name" value="Zn peptidases"/>
    <property type="match status" value="1"/>
</dbReference>
<dbReference type="Pfam" id="PF21337">
    <property type="entry name" value="Peptidase_M17_N_1"/>
    <property type="match status" value="1"/>
</dbReference>
<dbReference type="Gene3D" id="3.40.220.10">
    <property type="entry name" value="Leucine Aminopeptidase, subunit E, domain 1"/>
    <property type="match status" value="1"/>
</dbReference>
<keyword evidence="8" id="KW-1185">Reference proteome</keyword>
<dbReference type="Proteomes" id="UP000538147">
    <property type="component" value="Unassembled WGS sequence"/>
</dbReference>
<proteinExistence type="inferred from homology"/>
<dbReference type="SUPFAM" id="SSF53187">
    <property type="entry name" value="Zn-dependent exopeptidases"/>
    <property type="match status" value="1"/>
</dbReference>
<feature type="domain" description="Cytosol aminopeptidase" evidence="6">
    <location>
        <begin position="304"/>
        <end position="311"/>
    </location>
</feature>
<gene>
    <name evidence="7" type="ORF">FHS79_001093</name>
</gene>
<dbReference type="AlphaFoldDB" id="A0A841L5Z4"/>
<sequence length="461" mass="47580">MTEFSALLVLDDGGPASRLVPLAPEALDAWLRTASERHRSLVAAHRFKAAAGEVLLLPGDAPAELLALAGLGSAAPGPFALAAAASRLPPGRWRSTAPLPLLGWLLAQHHFTRYKAATNAGPRMLLASEPVALRDAVAMAEATALARDLIDTPAADMGPAELAAAVAAQGRQFGATTNTIVGEALIDANFPLIHAVGRAAAQAPRLIDLAWGDPAHPRLTIIGKGITFDSGGLNIKPGNSMGLMKKDMGGAATALALARLVMQAGLPVRLRLLVAAAENSISANAMRPGDIIASRAGKTIEITNTDAEGRLVLADALALAAEEKPALILDFATLTGAARVALGPELPALFTPDDALAADFYTAAGATHDPLARLPLWAPYADMLKSPIADMVNSADGPMAGAITAALFLKAFVPAGQPWAHFDTFAWNSAARPGRPKGGEALALRASFALLTARFGARFAR</sequence>
<dbReference type="PANTHER" id="PTHR11963:SF20">
    <property type="entry name" value="PEPTIDASE B"/>
    <property type="match status" value="1"/>
</dbReference>
<organism evidence="7 8">
    <name type="scientific">Polymorphobacter multimanifer</name>
    <dbReference type="NCBI Taxonomy" id="1070431"/>
    <lineage>
        <taxon>Bacteria</taxon>
        <taxon>Pseudomonadati</taxon>
        <taxon>Pseudomonadota</taxon>
        <taxon>Alphaproteobacteria</taxon>
        <taxon>Sphingomonadales</taxon>
        <taxon>Sphingosinicellaceae</taxon>
        <taxon>Polymorphobacter</taxon>
    </lineage>
</organism>
<keyword evidence="2 7" id="KW-0031">Aminopeptidase</keyword>
<dbReference type="CDD" id="cd00433">
    <property type="entry name" value="Peptidase_M17"/>
    <property type="match status" value="1"/>
</dbReference>
<dbReference type="PANTHER" id="PTHR11963">
    <property type="entry name" value="LEUCINE AMINOPEPTIDASE-RELATED"/>
    <property type="match status" value="1"/>
</dbReference>
<dbReference type="Pfam" id="PF00883">
    <property type="entry name" value="Peptidase_M17"/>
    <property type="match status" value="1"/>
</dbReference>